<accession>A0A1J3HUI6</accession>
<gene>
    <name evidence="2" type="ORF">LE_TR14430_c0_g1_i1_g.45766</name>
</gene>
<proteinExistence type="predicted"/>
<reference evidence="2" key="1">
    <citation type="submission" date="2016-07" db="EMBL/GenBank/DDBJ databases">
        <title>De novo transcriptome assembly of four accessions of the metal hyperaccumulator plant Noccaea caerulescens.</title>
        <authorList>
            <person name="Blande D."/>
            <person name="Halimaa P."/>
            <person name="Tervahauta A.I."/>
            <person name="Aarts M.G."/>
            <person name="Karenlampi S.O."/>
        </authorList>
    </citation>
    <scope>NUCLEOTIDE SEQUENCE</scope>
</reference>
<dbReference type="InterPro" id="IPR025525">
    <property type="entry name" value="hAT-like_transposase_RNase-H"/>
</dbReference>
<protein>
    <submittedName>
        <fullName evidence="2">Zinc finger BED domain-containing protein DAYSLEEPER</fullName>
    </submittedName>
</protein>
<evidence type="ECO:0000313" key="2">
    <source>
        <dbReference type="EMBL" id="JAU71899.1"/>
    </source>
</evidence>
<dbReference type="PANTHER" id="PTHR23272:SF166">
    <property type="entry name" value="ZINC FINGER BED DOMAIN-CONTAINING PROTEIN RICESLEEPER 2-LIKE ISOFORM X1"/>
    <property type="match status" value="1"/>
</dbReference>
<evidence type="ECO:0000259" key="1">
    <source>
        <dbReference type="Pfam" id="PF14372"/>
    </source>
</evidence>
<sequence length="151" mass="18034">MLERVIKFKEAFRHLAEVEPIYLSYPSEEEWTRAENICELLCPFTEMTKLISGSTFPSANLYFMQVYINESWLKTHKYSYDDVIREMVGNMKEKFDKYWEEYSDILAIAAVLDPRLKFKCLEYCFNSVDPATSKSRLDNVRKKMKKLFDVY</sequence>
<name>A0A1J3HUI6_NOCCA</name>
<dbReference type="EMBL" id="GEVL01005442">
    <property type="protein sequence ID" value="JAU71899.1"/>
    <property type="molecule type" value="Transcribed_RNA"/>
</dbReference>
<dbReference type="PANTHER" id="PTHR23272">
    <property type="entry name" value="BED FINGER-RELATED"/>
    <property type="match status" value="1"/>
</dbReference>
<dbReference type="SUPFAM" id="SSF53098">
    <property type="entry name" value="Ribonuclease H-like"/>
    <property type="match status" value="1"/>
</dbReference>
<dbReference type="AlphaFoldDB" id="A0A1J3HUI6"/>
<dbReference type="Pfam" id="PF14372">
    <property type="entry name" value="hAT-like_RNase-H"/>
    <property type="match status" value="1"/>
</dbReference>
<organism evidence="2">
    <name type="scientific">Noccaea caerulescens</name>
    <name type="common">Alpine penny-cress</name>
    <name type="synonym">Thlaspi caerulescens</name>
    <dbReference type="NCBI Taxonomy" id="107243"/>
    <lineage>
        <taxon>Eukaryota</taxon>
        <taxon>Viridiplantae</taxon>
        <taxon>Streptophyta</taxon>
        <taxon>Embryophyta</taxon>
        <taxon>Tracheophyta</taxon>
        <taxon>Spermatophyta</taxon>
        <taxon>Magnoliopsida</taxon>
        <taxon>eudicotyledons</taxon>
        <taxon>Gunneridae</taxon>
        <taxon>Pentapetalae</taxon>
        <taxon>rosids</taxon>
        <taxon>malvids</taxon>
        <taxon>Brassicales</taxon>
        <taxon>Brassicaceae</taxon>
        <taxon>Coluteocarpeae</taxon>
        <taxon>Noccaea</taxon>
    </lineage>
</organism>
<dbReference type="InterPro" id="IPR012337">
    <property type="entry name" value="RNaseH-like_sf"/>
</dbReference>
<dbReference type="GO" id="GO:0003677">
    <property type="term" value="F:DNA binding"/>
    <property type="evidence" value="ECO:0007669"/>
    <property type="project" value="InterPro"/>
</dbReference>
<feature type="domain" description="hAT-like transposase RNase-H fold" evidence="1">
    <location>
        <begin position="52"/>
        <end position="151"/>
    </location>
</feature>